<gene>
    <name evidence="1" type="ORF">CR513_13938</name>
</gene>
<organism evidence="1 2">
    <name type="scientific">Mucuna pruriens</name>
    <name type="common">Velvet bean</name>
    <name type="synonym">Dolichos pruriens</name>
    <dbReference type="NCBI Taxonomy" id="157652"/>
    <lineage>
        <taxon>Eukaryota</taxon>
        <taxon>Viridiplantae</taxon>
        <taxon>Streptophyta</taxon>
        <taxon>Embryophyta</taxon>
        <taxon>Tracheophyta</taxon>
        <taxon>Spermatophyta</taxon>
        <taxon>Magnoliopsida</taxon>
        <taxon>eudicotyledons</taxon>
        <taxon>Gunneridae</taxon>
        <taxon>Pentapetalae</taxon>
        <taxon>rosids</taxon>
        <taxon>fabids</taxon>
        <taxon>Fabales</taxon>
        <taxon>Fabaceae</taxon>
        <taxon>Papilionoideae</taxon>
        <taxon>50 kb inversion clade</taxon>
        <taxon>NPAAA clade</taxon>
        <taxon>indigoferoid/millettioid clade</taxon>
        <taxon>Phaseoleae</taxon>
        <taxon>Mucuna</taxon>
    </lineage>
</organism>
<proteinExistence type="predicted"/>
<comment type="caution">
    <text evidence="1">The sequence shown here is derived from an EMBL/GenBank/DDBJ whole genome shotgun (WGS) entry which is preliminary data.</text>
</comment>
<dbReference type="AlphaFoldDB" id="A0A371HIG3"/>
<dbReference type="EMBL" id="QJKJ01002504">
    <property type="protein sequence ID" value="RDY02586.1"/>
    <property type="molecule type" value="Genomic_DNA"/>
</dbReference>
<dbReference type="Proteomes" id="UP000257109">
    <property type="component" value="Unassembled WGS sequence"/>
</dbReference>
<reference evidence="1" key="1">
    <citation type="submission" date="2018-05" db="EMBL/GenBank/DDBJ databases">
        <title>Draft genome of Mucuna pruriens seed.</title>
        <authorList>
            <person name="Nnadi N.E."/>
            <person name="Vos R."/>
            <person name="Hasami M.H."/>
            <person name="Devisetty U.K."/>
            <person name="Aguiy J.C."/>
        </authorList>
    </citation>
    <scope>NUCLEOTIDE SEQUENCE [LARGE SCALE GENOMIC DNA]</scope>
    <source>
        <strain evidence="1">JCA_2017</strain>
    </source>
</reference>
<protein>
    <submittedName>
        <fullName evidence="1">Uncharacterized protein</fullName>
    </submittedName>
</protein>
<evidence type="ECO:0000313" key="1">
    <source>
        <dbReference type="EMBL" id="RDY02586.1"/>
    </source>
</evidence>
<accession>A0A371HIG3</accession>
<name>A0A371HIG3_MUCPR</name>
<keyword evidence="2" id="KW-1185">Reference proteome</keyword>
<evidence type="ECO:0000313" key="2">
    <source>
        <dbReference type="Proteomes" id="UP000257109"/>
    </source>
</evidence>
<feature type="non-terminal residue" evidence="1">
    <location>
        <position position="1"/>
    </location>
</feature>
<sequence>LNVEEKNTKIGYEICYNTSSLKVLEKLWWNDKCVNSLRFVCAKEDHQRQDKQDSLTKNLCAIVKFQKCKFYNLIWHDSSIRAKETHELTSKQAGEKNVPGYTFEVNGSEKTVIFGATLLCDGTINSFCMHPTSKITLKLFSQTKTPLSQNLQLR</sequence>